<name>A0ABY6CNB7_9BACT</name>
<accession>A0ABY6CNB7</accession>
<protein>
    <recommendedName>
        <fullName evidence="3">Mannosyl-glycoprotein endo-beta-N-acetylglucosaminidase</fullName>
    </recommendedName>
</protein>
<reference evidence="1" key="1">
    <citation type="submission" date="2022-09" db="EMBL/GenBank/DDBJ databases">
        <title>Comparative genomics and taxonomic characterization of three novel marine species of genus Reichenbachiella exhibiting antioxidant and polysaccharide degradation activities.</title>
        <authorList>
            <person name="Muhammad N."/>
            <person name="Lee Y.-J."/>
            <person name="Ko J."/>
            <person name="Kim S.-G."/>
        </authorList>
    </citation>
    <scope>NUCLEOTIDE SEQUENCE</scope>
    <source>
        <strain evidence="1">BKB1-1</strain>
    </source>
</reference>
<dbReference type="Proteomes" id="UP001065174">
    <property type="component" value="Chromosome"/>
</dbReference>
<evidence type="ECO:0000313" key="1">
    <source>
        <dbReference type="EMBL" id="UXP32013.1"/>
    </source>
</evidence>
<evidence type="ECO:0008006" key="3">
    <source>
        <dbReference type="Google" id="ProtNLM"/>
    </source>
</evidence>
<organism evidence="1 2">
    <name type="scientific">Reichenbachiella agarivorans</name>
    <dbReference type="NCBI Taxonomy" id="2979464"/>
    <lineage>
        <taxon>Bacteria</taxon>
        <taxon>Pseudomonadati</taxon>
        <taxon>Bacteroidota</taxon>
        <taxon>Cytophagia</taxon>
        <taxon>Cytophagales</taxon>
        <taxon>Reichenbachiellaceae</taxon>
        <taxon>Reichenbachiella</taxon>
    </lineage>
</organism>
<dbReference type="RefSeq" id="WP_262309452.1">
    <property type="nucleotide sequence ID" value="NZ_CP106679.1"/>
</dbReference>
<evidence type="ECO:0000313" key="2">
    <source>
        <dbReference type="Proteomes" id="UP001065174"/>
    </source>
</evidence>
<keyword evidence="2" id="KW-1185">Reference proteome</keyword>
<proteinExistence type="predicted"/>
<sequence length="299" mass="34186">MKYSSLRILFIILLICFFLPESPINSANQRMVSASLLTAGLGTESNTEITKTKHTSKLPSSKKITNYRLRKYRHVTQMMHDLSPATIELCVKNKVPPAAILSIISLESGWGSGYVGQITGNIMSLNAGKKSTKLPPLYLPEVIETGKILFDEVEIKKYDPEQLEYKMRSASMKRDYRPKSIAGTSKDLNYFKYHPKERVDAQMRCINDFIQRFVSYRSSIPAYREARANMDAYVKTHGVSILFDPTVNVEFIHTIGGRPNSFNYHEEWPLKVENIMNGVGLVELSRDMYLNHKTFNQSW</sequence>
<gene>
    <name evidence="1" type="ORF">N6H18_16850</name>
</gene>
<dbReference type="EMBL" id="CP106679">
    <property type="protein sequence ID" value="UXP32013.1"/>
    <property type="molecule type" value="Genomic_DNA"/>
</dbReference>